<dbReference type="CDD" id="cd08275">
    <property type="entry name" value="MDR3"/>
    <property type="match status" value="1"/>
</dbReference>
<dbReference type="Gene3D" id="3.90.180.10">
    <property type="entry name" value="Medium-chain alcohol dehydrogenases, catalytic domain"/>
    <property type="match status" value="1"/>
</dbReference>
<reference evidence="4" key="1">
    <citation type="submission" date="2023-10" db="EMBL/GenBank/DDBJ databases">
        <title>Genome assemblies of two species of porcelain crab, Petrolisthes cinctipes and Petrolisthes manimaculis (Anomura: Porcellanidae).</title>
        <authorList>
            <person name="Angst P."/>
        </authorList>
    </citation>
    <scope>NUCLEOTIDE SEQUENCE</scope>
    <source>
        <strain evidence="4">PB745_01</strain>
        <tissue evidence="4">Gill</tissue>
    </source>
</reference>
<dbReference type="SMART" id="SM00829">
    <property type="entry name" value="PKS_ER"/>
    <property type="match status" value="1"/>
</dbReference>
<protein>
    <recommendedName>
        <fullName evidence="3">Enoyl reductase (ER) domain-containing protein</fullName>
    </recommendedName>
</protein>
<keyword evidence="1" id="KW-0560">Oxidoreductase</keyword>
<keyword evidence="5" id="KW-1185">Reference proteome</keyword>
<name>A0AAE1ETW2_PETCI</name>
<dbReference type="PANTHER" id="PTHR44054">
    <property type="entry name" value="SYNAPTIC VESICLE MEMBRANE PROTEIN VAT-1 HOMOLOG-LIKE"/>
    <property type="match status" value="1"/>
</dbReference>
<proteinExistence type="predicted"/>
<feature type="domain" description="Enoyl reductase (ER)" evidence="3">
    <location>
        <begin position="79"/>
        <end position="409"/>
    </location>
</feature>
<dbReference type="InterPro" id="IPR052100">
    <property type="entry name" value="SV-ATPase_mito-regulator"/>
</dbReference>
<evidence type="ECO:0000259" key="3">
    <source>
        <dbReference type="SMART" id="SM00829"/>
    </source>
</evidence>
<evidence type="ECO:0000313" key="5">
    <source>
        <dbReference type="Proteomes" id="UP001286313"/>
    </source>
</evidence>
<evidence type="ECO:0000313" key="4">
    <source>
        <dbReference type="EMBL" id="KAK3861495.1"/>
    </source>
</evidence>
<dbReference type="AlphaFoldDB" id="A0AAE1ETW2"/>
<comment type="caution">
    <text evidence="4">The sequence shown here is derived from an EMBL/GenBank/DDBJ whole genome shotgun (WGS) entry which is preliminary data.</text>
</comment>
<dbReference type="EMBL" id="JAWQEG010004480">
    <property type="protein sequence ID" value="KAK3861495.1"/>
    <property type="molecule type" value="Genomic_DNA"/>
</dbReference>
<organism evidence="4 5">
    <name type="scientific">Petrolisthes cinctipes</name>
    <name type="common">Flat porcelain crab</name>
    <dbReference type="NCBI Taxonomy" id="88211"/>
    <lineage>
        <taxon>Eukaryota</taxon>
        <taxon>Metazoa</taxon>
        <taxon>Ecdysozoa</taxon>
        <taxon>Arthropoda</taxon>
        <taxon>Crustacea</taxon>
        <taxon>Multicrustacea</taxon>
        <taxon>Malacostraca</taxon>
        <taxon>Eumalacostraca</taxon>
        <taxon>Eucarida</taxon>
        <taxon>Decapoda</taxon>
        <taxon>Pleocyemata</taxon>
        <taxon>Anomura</taxon>
        <taxon>Galatheoidea</taxon>
        <taxon>Porcellanidae</taxon>
        <taxon>Petrolisthes</taxon>
    </lineage>
</organism>
<dbReference type="Pfam" id="PF13602">
    <property type="entry name" value="ADH_zinc_N_2"/>
    <property type="match status" value="1"/>
</dbReference>
<dbReference type="InterPro" id="IPR036291">
    <property type="entry name" value="NAD(P)-bd_dom_sf"/>
</dbReference>
<feature type="region of interest" description="Disordered" evidence="2">
    <location>
        <begin position="407"/>
        <end position="470"/>
    </location>
</feature>
<dbReference type="Gene3D" id="3.40.50.720">
    <property type="entry name" value="NAD(P)-binding Rossmann-like Domain"/>
    <property type="match status" value="1"/>
</dbReference>
<accession>A0AAE1ETW2</accession>
<dbReference type="SUPFAM" id="SSF50129">
    <property type="entry name" value="GroES-like"/>
    <property type="match status" value="1"/>
</dbReference>
<sequence>MTDSNTKTEAQVNAETKTEPEEAGNNEKKVIEAGDEEKKSTETGGDKEKKSTESGGDKEKKSTESGEKEMRAVVLNGFGGLKSVKIGKRPIPPSNLADGEVLIRVQLCGVSFQDLMVRQGVTEAPPKTPFILGFECAGVVEAVSEDVEGFKVGDRVVALPDHRAWAELVPVSAKYVYQVPETMPLQEAAAVTQSYTVAYLLVNQLANVTKGQTVVLHSAGGAVGQAVCTLLKEIGDVTVVGVASKNKHEAIQSTVTHLIDRASDVLAEVRKVCPDGVDVVFDCQGGEECNRGYNLLKPLGRYILFGSSSIVTGETKSILNVVKSWWQVDKVSPLRLYEDNKGIIGFSLRRLLHHQPGGEERVRNVVKEVYRLWQSGVAKAHIDSTYALEDVTDAMTKMHERKNVGKLLLDLSMEPRPRPVTPAKSKKEEKDKDKDKGSVDKTGESIDKEEEGEKESKEGQEEEVEKSEEKVNAVCIYQLQVQL</sequence>
<feature type="compositionally biased region" description="Polar residues" evidence="2">
    <location>
        <begin position="1"/>
        <end position="15"/>
    </location>
</feature>
<dbReference type="Proteomes" id="UP001286313">
    <property type="component" value="Unassembled WGS sequence"/>
</dbReference>
<evidence type="ECO:0000256" key="1">
    <source>
        <dbReference type="ARBA" id="ARBA00023002"/>
    </source>
</evidence>
<dbReference type="InterPro" id="IPR011032">
    <property type="entry name" value="GroES-like_sf"/>
</dbReference>
<feature type="region of interest" description="Disordered" evidence="2">
    <location>
        <begin position="1"/>
        <end position="68"/>
    </location>
</feature>
<evidence type="ECO:0000256" key="2">
    <source>
        <dbReference type="SAM" id="MobiDB-lite"/>
    </source>
</evidence>
<dbReference type="InterPro" id="IPR020843">
    <property type="entry name" value="ER"/>
</dbReference>
<gene>
    <name evidence="4" type="ORF">Pcinc_032549</name>
</gene>
<dbReference type="PANTHER" id="PTHR44054:SF2">
    <property type="entry name" value="SYNAPTIC VESICLE MEMBRANE PROTEIN VAT-1 HOMOLOG-LIKE"/>
    <property type="match status" value="1"/>
</dbReference>
<feature type="compositionally biased region" description="Basic and acidic residues" evidence="2">
    <location>
        <begin position="16"/>
        <end position="68"/>
    </location>
</feature>
<dbReference type="SUPFAM" id="SSF51735">
    <property type="entry name" value="NAD(P)-binding Rossmann-fold domains"/>
    <property type="match status" value="1"/>
</dbReference>
<dbReference type="GO" id="GO:0016491">
    <property type="term" value="F:oxidoreductase activity"/>
    <property type="evidence" value="ECO:0007669"/>
    <property type="project" value="UniProtKB-KW"/>
</dbReference>
<feature type="compositionally biased region" description="Basic and acidic residues" evidence="2">
    <location>
        <begin position="425"/>
        <end position="446"/>
    </location>
</feature>
<dbReference type="Pfam" id="PF08240">
    <property type="entry name" value="ADH_N"/>
    <property type="match status" value="1"/>
</dbReference>
<dbReference type="InterPro" id="IPR013154">
    <property type="entry name" value="ADH-like_N"/>
</dbReference>